<evidence type="ECO:0000313" key="2">
    <source>
        <dbReference type="Proteomes" id="UP001060085"/>
    </source>
</evidence>
<name>A0ACC0CD20_CATRO</name>
<gene>
    <name evidence="1" type="ORF">M9H77_03965</name>
</gene>
<reference evidence="2" key="1">
    <citation type="journal article" date="2023" name="Nat. Plants">
        <title>Single-cell RNA sequencing provides a high-resolution roadmap for understanding the multicellular compartmentation of specialized metabolism.</title>
        <authorList>
            <person name="Sun S."/>
            <person name="Shen X."/>
            <person name="Li Y."/>
            <person name="Li Y."/>
            <person name="Wang S."/>
            <person name="Li R."/>
            <person name="Zhang H."/>
            <person name="Shen G."/>
            <person name="Guo B."/>
            <person name="Wei J."/>
            <person name="Xu J."/>
            <person name="St-Pierre B."/>
            <person name="Chen S."/>
            <person name="Sun C."/>
        </authorList>
    </citation>
    <scope>NUCLEOTIDE SEQUENCE [LARGE SCALE GENOMIC DNA]</scope>
</reference>
<accession>A0ACC0CD20</accession>
<keyword evidence="2" id="KW-1185">Reference proteome</keyword>
<comment type="caution">
    <text evidence="1">The sequence shown here is derived from an EMBL/GenBank/DDBJ whole genome shotgun (WGS) entry which is preliminary data.</text>
</comment>
<sequence length="115" mass="13772">MRCPRKYRLGHTLKKILIRQSSHAYANFTIMLMPDLYSCISKHSHARCLRGRALQTRHPPSGHLKALSCQNLKKLKKRLDKNLRTKGEIFHYLRKLEKKHNHQRQRIFGKQEFTR</sequence>
<protein>
    <submittedName>
        <fullName evidence="1">Uncharacterized protein</fullName>
    </submittedName>
</protein>
<organism evidence="1 2">
    <name type="scientific">Catharanthus roseus</name>
    <name type="common">Madagascar periwinkle</name>
    <name type="synonym">Vinca rosea</name>
    <dbReference type="NCBI Taxonomy" id="4058"/>
    <lineage>
        <taxon>Eukaryota</taxon>
        <taxon>Viridiplantae</taxon>
        <taxon>Streptophyta</taxon>
        <taxon>Embryophyta</taxon>
        <taxon>Tracheophyta</taxon>
        <taxon>Spermatophyta</taxon>
        <taxon>Magnoliopsida</taxon>
        <taxon>eudicotyledons</taxon>
        <taxon>Gunneridae</taxon>
        <taxon>Pentapetalae</taxon>
        <taxon>asterids</taxon>
        <taxon>lamiids</taxon>
        <taxon>Gentianales</taxon>
        <taxon>Apocynaceae</taxon>
        <taxon>Rauvolfioideae</taxon>
        <taxon>Vinceae</taxon>
        <taxon>Catharanthinae</taxon>
        <taxon>Catharanthus</taxon>
    </lineage>
</organism>
<proteinExistence type="predicted"/>
<dbReference type="Proteomes" id="UP001060085">
    <property type="component" value="Linkage Group LG01"/>
</dbReference>
<dbReference type="EMBL" id="CM044701">
    <property type="protein sequence ID" value="KAI5682737.1"/>
    <property type="molecule type" value="Genomic_DNA"/>
</dbReference>
<evidence type="ECO:0000313" key="1">
    <source>
        <dbReference type="EMBL" id="KAI5682737.1"/>
    </source>
</evidence>